<evidence type="ECO:0000313" key="1">
    <source>
        <dbReference type="EMBL" id="MDN3713956.1"/>
    </source>
</evidence>
<name>A0ABT8DCD4_9RHOB</name>
<dbReference type="EMBL" id="JAUFRC010000003">
    <property type="protein sequence ID" value="MDN3713956.1"/>
    <property type="molecule type" value="Genomic_DNA"/>
</dbReference>
<gene>
    <name evidence="1" type="ORF">QWZ10_23225</name>
</gene>
<dbReference type="Proteomes" id="UP001243846">
    <property type="component" value="Unassembled WGS sequence"/>
</dbReference>
<proteinExistence type="predicted"/>
<evidence type="ECO:0000313" key="2">
    <source>
        <dbReference type="Proteomes" id="UP001243846"/>
    </source>
</evidence>
<dbReference type="SUPFAM" id="SSF48208">
    <property type="entry name" value="Six-hairpin glycosidases"/>
    <property type="match status" value="1"/>
</dbReference>
<reference evidence="2" key="1">
    <citation type="journal article" date="2019" name="Int. J. Syst. Evol. Microbiol.">
        <title>The Global Catalogue of Microorganisms (GCM) 10K type strain sequencing project: providing services to taxonomists for standard genome sequencing and annotation.</title>
        <authorList>
            <consortium name="The Broad Institute Genomics Platform"/>
            <consortium name="The Broad Institute Genome Sequencing Center for Infectious Disease"/>
            <person name="Wu L."/>
            <person name="Ma J."/>
        </authorList>
    </citation>
    <scope>NUCLEOTIDE SEQUENCE [LARGE SCALE GENOMIC DNA]</scope>
    <source>
        <strain evidence="2">CECT 8482</strain>
    </source>
</reference>
<comment type="caution">
    <text evidence="1">The sequence shown here is derived from an EMBL/GenBank/DDBJ whole genome shotgun (WGS) entry which is preliminary data.</text>
</comment>
<dbReference type="Gene3D" id="1.50.10.10">
    <property type="match status" value="1"/>
</dbReference>
<organism evidence="1 2">
    <name type="scientific">Paracoccus cavernae</name>
    <dbReference type="NCBI Taxonomy" id="1571207"/>
    <lineage>
        <taxon>Bacteria</taxon>
        <taxon>Pseudomonadati</taxon>
        <taxon>Pseudomonadota</taxon>
        <taxon>Alphaproteobacteria</taxon>
        <taxon>Rhodobacterales</taxon>
        <taxon>Paracoccaceae</taxon>
        <taxon>Paracoccus</taxon>
    </lineage>
</organism>
<keyword evidence="2" id="KW-1185">Reference proteome</keyword>
<dbReference type="InterPro" id="IPR012341">
    <property type="entry name" value="6hp_glycosidase-like_sf"/>
</dbReference>
<accession>A0ABT8DCD4</accession>
<sequence length="179" mass="19697">MSRALRPVDPAWIAAQRLASARELRRACSATDIERYREGFGWRLSPARGSVLASYRIACWNPEPDYFHHWIRDSAIVLRAVPLAMTADPGAARFWAGFIADFTDFSLKISDPARRGPAVNPLRATARADHLRFLRDDGELAALTGAAWLEEPRFAPTAAPISKTGAARKTTAPLCAPRA</sequence>
<protein>
    <submittedName>
        <fullName evidence="1">Uncharacterized protein</fullName>
    </submittedName>
</protein>
<dbReference type="InterPro" id="IPR008928">
    <property type="entry name" value="6-hairpin_glycosidase_sf"/>
</dbReference>